<keyword evidence="1" id="KW-0067">ATP-binding</keyword>
<feature type="domain" description="Helicase ATP-binding" evidence="3">
    <location>
        <begin position="171"/>
        <end position="335"/>
    </location>
</feature>
<dbReference type="InterPro" id="IPR001650">
    <property type="entry name" value="Helicase_C-like"/>
</dbReference>
<reference evidence="5" key="1">
    <citation type="journal article" date="2020" name="Fungal Divers.">
        <title>Resolving the Mortierellaceae phylogeny through synthesis of multi-gene phylogenetics and phylogenomics.</title>
        <authorList>
            <person name="Vandepol N."/>
            <person name="Liber J."/>
            <person name="Desiro A."/>
            <person name="Na H."/>
            <person name="Kennedy M."/>
            <person name="Barry K."/>
            <person name="Grigoriev I.V."/>
            <person name="Miller A.N."/>
            <person name="O'Donnell K."/>
            <person name="Stajich J.E."/>
            <person name="Bonito G."/>
        </authorList>
    </citation>
    <scope>NUCLEOTIDE SEQUENCE</scope>
    <source>
        <strain evidence="5">REB-010B</strain>
    </source>
</reference>
<dbReference type="AlphaFoldDB" id="A0A9P6URC1"/>
<evidence type="ECO:0000256" key="1">
    <source>
        <dbReference type="ARBA" id="ARBA00022806"/>
    </source>
</evidence>
<dbReference type="GO" id="GO:0070125">
    <property type="term" value="P:mitochondrial translational elongation"/>
    <property type="evidence" value="ECO:0007669"/>
    <property type="project" value="TreeGrafter"/>
</dbReference>
<dbReference type="GO" id="GO:0016787">
    <property type="term" value="F:hydrolase activity"/>
    <property type="evidence" value="ECO:0007669"/>
    <property type="project" value="InterPro"/>
</dbReference>
<dbReference type="GO" id="GO:0005524">
    <property type="term" value="F:ATP binding"/>
    <property type="evidence" value="ECO:0007669"/>
    <property type="project" value="InterPro"/>
</dbReference>
<dbReference type="InterPro" id="IPR027417">
    <property type="entry name" value="P-loop_NTPase"/>
</dbReference>
<comment type="caution">
    <text evidence="5">The sequence shown here is derived from an EMBL/GenBank/DDBJ whole genome shotgun (WGS) entry which is preliminary data.</text>
</comment>
<dbReference type="PROSITE" id="PS51192">
    <property type="entry name" value="HELICASE_ATP_BIND_1"/>
    <property type="match status" value="1"/>
</dbReference>
<keyword evidence="6" id="KW-1185">Reference proteome</keyword>
<keyword evidence="1" id="KW-0547">Nucleotide-binding</keyword>
<evidence type="ECO:0000313" key="6">
    <source>
        <dbReference type="Proteomes" id="UP000738325"/>
    </source>
</evidence>
<dbReference type="GO" id="GO:0032042">
    <property type="term" value="P:mitochondrial DNA metabolic process"/>
    <property type="evidence" value="ECO:0007669"/>
    <property type="project" value="TreeGrafter"/>
</dbReference>
<dbReference type="SMART" id="SM00490">
    <property type="entry name" value="HELICc"/>
    <property type="match status" value="1"/>
</dbReference>
<dbReference type="Proteomes" id="UP000738325">
    <property type="component" value="Unassembled WGS sequence"/>
</dbReference>
<gene>
    <name evidence="5" type="ORF">BGZ99_007183</name>
</gene>
<evidence type="ECO:0000259" key="4">
    <source>
        <dbReference type="PROSITE" id="PS51194"/>
    </source>
</evidence>
<feature type="domain" description="Helicase C-terminal" evidence="4">
    <location>
        <begin position="381"/>
        <end position="550"/>
    </location>
</feature>
<dbReference type="OrthoDB" id="16911at2759"/>
<dbReference type="PANTHER" id="PTHR47396">
    <property type="entry name" value="TYPE I RESTRICTION ENZYME ECOKI R PROTEIN"/>
    <property type="match status" value="1"/>
</dbReference>
<dbReference type="Pfam" id="PF00271">
    <property type="entry name" value="Helicase_C"/>
    <property type="match status" value="1"/>
</dbReference>
<dbReference type="SMART" id="SM00487">
    <property type="entry name" value="DEXDc"/>
    <property type="match status" value="1"/>
</dbReference>
<proteinExistence type="predicted"/>
<dbReference type="InterPro" id="IPR006935">
    <property type="entry name" value="Helicase/UvrB_N"/>
</dbReference>
<dbReference type="Gene3D" id="3.40.50.300">
    <property type="entry name" value="P-loop containing nucleotide triphosphate hydrolases"/>
    <property type="match status" value="2"/>
</dbReference>
<dbReference type="SUPFAM" id="SSF52540">
    <property type="entry name" value="P-loop containing nucleoside triphosphate hydrolases"/>
    <property type="match status" value="1"/>
</dbReference>
<feature type="region of interest" description="Disordered" evidence="2">
    <location>
        <begin position="77"/>
        <end position="155"/>
    </location>
</feature>
<dbReference type="PANTHER" id="PTHR47396:SF1">
    <property type="entry name" value="ATP-DEPENDENT HELICASE IRC3-RELATED"/>
    <property type="match status" value="1"/>
</dbReference>
<evidence type="ECO:0000256" key="2">
    <source>
        <dbReference type="SAM" id="MobiDB-lite"/>
    </source>
</evidence>
<evidence type="ECO:0008006" key="7">
    <source>
        <dbReference type="Google" id="ProtNLM"/>
    </source>
</evidence>
<accession>A0A9P6URC1</accession>
<dbReference type="CDD" id="cd18799">
    <property type="entry name" value="SF2_C_EcoAI-like"/>
    <property type="match status" value="1"/>
</dbReference>
<dbReference type="GO" id="GO:0005759">
    <property type="term" value="C:mitochondrial matrix"/>
    <property type="evidence" value="ECO:0007669"/>
    <property type="project" value="TreeGrafter"/>
</dbReference>
<sequence>MLPSTRQLLGSARSAAFVRGSTRRAATRASHCPPASTTATATAIAAESGLYSAGGRAGAVRCYTVAPRRPALMKAAAVQESTLQDDTIPAEPTTLRRTHTRRHPEPTDISTQEAVDASTKARPRSTDKTTVQSSSASPPPPSSAKANTRGAQQAHTKLRAYQQECIDTCLANLKKGIMRQVVSLPVGSGKTVIFTHMIQNVPSPFPGATKTLVLAHRQELLDQTEAHILRTGTGLSVTIDQGVRNADMDADVIVASVQSLGRLGSARLPRYNPKEFKCIIIDEAHHAAAESYMRILQHFGANKKDTHIFVYGCSATVRRHDGIKLEGVFDYISYQRDFLTMIEEKWLCPLRIIGVETSTDLRGVTTQAGDFALKELSLRVNIKDRNDAVVREYKRHCVGRKATVVFAVNIEHLEELTEAFRKEGFDARGLSSKTSNAERVQLLQDFRDGQFPIIVNCGILTEGTDVPTIDSVIMARPTKSNVLFQQMMGRGMRLSPGKEDCLVLDFVDIVKDDGMVTVPTLLGLDPRAAVNKTKTIRGHQDVEMLVSNPEGLSPDQLLDDTKGIPLSILGESRNGWIRTGADSYMLNAKNISFSIERALSGRCTCRGRLVLKENQVGSLTEGDGGNAGDKPSAGDNSVTSMILTIPPVAQALLRKRMTDLRELDEDKSFEPSRELEFFPIKSRDTMSEGLHAVDAWIKYNMGPHGKIFRRDAPWRQYPADVTQLRQLRGMGLNDTLLRGTQLTSLTMGQASNLMAWLRTFSGMLWVTKKTEMVNTAEHLAKGFGVVVGPILKEGSPLLAEINQMQKRR</sequence>
<feature type="compositionally biased region" description="Polar residues" evidence="2">
    <location>
        <begin position="145"/>
        <end position="155"/>
    </location>
</feature>
<keyword evidence="1" id="KW-0378">Hydrolase</keyword>
<dbReference type="Pfam" id="PF04851">
    <property type="entry name" value="ResIII"/>
    <property type="match status" value="1"/>
</dbReference>
<dbReference type="EMBL" id="JAAAIP010000507">
    <property type="protein sequence ID" value="KAG0315883.1"/>
    <property type="molecule type" value="Genomic_DNA"/>
</dbReference>
<dbReference type="GO" id="GO:0000403">
    <property type="term" value="F:Y-form DNA binding"/>
    <property type="evidence" value="ECO:0007669"/>
    <property type="project" value="TreeGrafter"/>
</dbReference>
<keyword evidence="1" id="KW-0347">Helicase</keyword>
<dbReference type="PROSITE" id="PS51194">
    <property type="entry name" value="HELICASE_CTER"/>
    <property type="match status" value="1"/>
</dbReference>
<dbReference type="InterPro" id="IPR014001">
    <property type="entry name" value="Helicase_ATP-bd"/>
</dbReference>
<dbReference type="InterPro" id="IPR050742">
    <property type="entry name" value="Helicase_Restrict-Modif_Enz"/>
</dbReference>
<dbReference type="GO" id="GO:0061749">
    <property type="term" value="F:forked DNA-dependent helicase activity"/>
    <property type="evidence" value="ECO:0007669"/>
    <property type="project" value="TreeGrafter"/>
</dbReference>
<protein>
    <recommendedName>
        <fullName evidence="7">P-loop containing nucleoside triphosphate hydrolase protein</fullName>
    </recommendedName>
</protein>
<evidence type="ECO:0000313" key="5">
    <source>
        <dbReference type="EMBL" id="KAG0315883.1"/>
    </source>
</evidence>
<organism evidence="5 6">
    <name type="scientific">Dissophora globulifera</name>
    <dbReference type="NCBI Taxonomy" id="979702"/>
    <lineage>
        <taxon>Eukaryota</taxon>
        <taxon>Fungi</taxon>
        <taxon>Fungi incertae sedis</taxon>
        <taxon>Mucoromycota</taxon>
        <taxon>Mortierellomycotina</taxon>
        <taxon>Mortierellomycetes</taxon>
        <taxon>Mortierellales</taxon>
        <taxon>Mortierellaceae</taxon>
        <taxon>Dissophora</taxon>
    </lineage>
</organism>
<name>A0A9P6URC1_9FUNG</name>
<dbReference type="GO" id="GO:0036121">
    <property type="term" value="F:double-stranded DNA helicase activity"/>
    <property type="evidence" value="ECO:0007669"/>
    <property type="project" value="TreeGrafter"/>
</dbReference>
<evidence type="ECO:0000259" key="3">
    <source>
        <dbReference type="PROSITE" id="PS51192"/>
    </source>
</evidence>
<feature type="region of interest" description="Disordered" evidence="2">
    <location>
        <begin position="618"/>
        <end position="639"/>
    </location>
</feature>